<name>A0ABZ1FRF7_9ACTN</name>
<comment type="similarity">
    <text evidence="3">Belongs to the gas vesicle GvpF/GvpL family.</text>
</comment>
<evidence type="ECO:0000256" key="1">
    <source>
        <dbReference type="ARBA" id="ARBA00022987"/>
    </source>
</evidence>
<feature type="region of interest" description="Disordered" evidence="4">
    <location>
        <begin position="184"/>
        <end position="204"/>
    </location>
</feature>
<evidence type="ECO:0000256" key="3">
    <source>
        <dbReference type="ARBA" id="ARBA00035643"/>
    </source>
</evidence>
<proteinExistence type="inferred from homology"/>
<keyword evidence="6" id="KW-1185">Reference proteome</keyword>
<organism evidence="5 6">
    <name type="scientific">Streptomyces decoyicus</name>
    <dbReference type="NCBI Taxonomy" id="249567"/>
    <lineage>
        <taxon>Bacteria</taxon>
        <taxon>Bacillati</taxon>
        <taxon>Actinomycetota</taxon>
        <taxon>Actinomycetes</taxon>
        <taxon>Kitasatosporales</taxon>
        <taxon>Streptomycetaceae</taxon>
        <taxon>Streptomyces</taxon>
    </lineage>
</organism>
<dbReference type="PANTHER" id="PTHR36852">
    <property type="entry name" value="PROTEIN GVPL 2"/>
    <property type="match status" value="1"/>
</dbReference>
<comment type="subcellular location">
    <subcellularLocation>
        <location evidence="2">Gas vesicle</location>
    </subcellularLocation>
</comment>
<evidence type="ECO:0000313" key="6">
    <source>
        <dbReference type="Proteomes" id="UP001344251"/>
    </source>
</evidence>
<gene>
    <name evidence="5" type="ORF">OG863_36405</name>
</gene>
<evidence type="ECO:0000256" key="4">
    <source>
        <dbReference type="SAM" id="MobiDB-lite"/>
    </source>
</evidence>
<evidence type="ECO:0000313" key="5">
    <source>
        <dbReference type="EMBL" id="WSB72997.1"/>
    </source>
</evidence>
<dbReference type="EMBL" id="CP109106">
    <property type="protein sequence ID" value="WSB72997.1"/>
    <property type="molecule type" value="Genomic_DNA"/>
</dbReference>
<dbReference type="InterPro" id="IPR009430">
    <property type="entry name" value="GvpL/GvpF"/>
</dbReference>
<keyword evidence="1" id="KW-0304">Gas vesicle</keyword>
<dbReference type="Pfam" id="PF06386">
    <property type="entry name" value="GvpL_GvpF"/>
    <property type="match status" value="1"/>
</dbReference>
<reference evidence="5 6" key="1">
    <citation type="submission" date="2022-10" db="EMBL/GenBank/DDBJ databases">
        <title>The complete genomes of actinobacterial strains from the NBC collection.</title>
        <authorList>
            <person name="Joergensen T.S."/>
            <person name="Alvarez Arevalo M."/>
            <person name="Sterndorff E.B."/>
            <person name="Faurdal D."/>
            <person name="Vuksanovic O."/>
            <person name="Mourched A.-S."/>
            <person name="Charusanti P."/>
            <person name="Shaw S."/>
            <person name="Blin K."/>
            <person name="Weber T."/>
        </authorList>
    </citation>
    <scope>NUCLEOTIDE SEQUENCE [LARGE SCALE GENOMIC DNA]</scope>
    <source>
        <strain evidence="5 6">NBC 01774</strain>
    </source>
</reference>
<sequence>MKRPTPGAEETAASPRTLGRPADQPPEQPFEQQESDRSWISYVYAIGRTGPALDASARQLTGLRDGPLRTVASGRLTALVSSVPADAFSAEGMKTQLEDLTELERIARTHHAVVEAAYAGAMVLPMRLATVYLDDARVRSMLDERGTEFDALLSRLEGHAEVGVKVYADARAAAAAEAPAAAAGASGSSAAGSPAPAVSAVSPGRAYLQQRRAQRRTHRDAYRAAGAVVADVRVRVADVARDMVAHRPQQGELASGTGENIANEAYLVPTDRIGEFHRALKGLADGVPGVRVEITGPWAPYSFATPPAESGNP</sequence>
<dbReference type="Proteomes" id="UP001344251">
    <property type="component" value="Chromosome"/>
</dbReference>
<accession>A0ABZ1FRF7</accession>
<feature type="region of interest" description="Disordered" evidence="4">
    <location>
        <begin position="1"/>
        <end position="35"/>
    </location>
</feature>
<dbReference type="RefSeq" id="WP_326622590.1">
    <property type="nucleotide sequence ID" value="NZ_CP109106.1"/>
</dbReference>
<dbReference type="PANTHER" id="PTHR36852:SF1">
    <property type="entry name" value="PROTEIN GVPL 2"/>
    <property type="match status" value="1"/>
</dbReference>
<evidence type="ECO:0000256" key="2">
    <source>
        <dbReference type="ARBA" id="ARBA00035108"/>
    </source>
</evidence>
<protein>
    <submittedName>
        <fullName evidence="5">GvpL/GvpF family gas vesicle protein</fullName>
    </submittedName>
</protein>